<dbReference type="FunFam" id="3.40.50.720:FF:000010">
    <property type="entry name" value="Malate dehydrogenase"/>
    <property type="match status" value="1"/>
</dbReference>
<organism evidence="12">
    <name type="scientific">Chondrus crispus</name>
    <name type="common">Carrageen Irish moss</name>
    <name type="synonym">Polymorpha crispa</name>
    <dbReference type="NCBI Taxonomy" id="2769"/>
    <lineage>
        <taxon>Eukaryota</taxon>
        <taxon>Rhodophyta</taxon>
        <taxon>Florideophyceae</taxon>
        <taxon>Rhodymeniophycidae</taxon>
        <taxon>Gigartinales</taxon>
        <taxon>Gigartinaceae</taxon>
        <taxon>Chondrus</taxon>
    </lineage>
</organism>
<comment type="similarity">
    <text evidence="1">Belongs to the LDH/MDH superfamily. MDH type 2 family.</text>
</comment>
<dbReference type="NCBIfam" id="NF003916">
    <property type="entry name" value="PRK05442.1"/>
    <property type="match status" value="1"/>
</dbReference>
<dbReference type="GO" id="GO:0030060">
    <property type="term" value="F:L-malate dehydrogenase (NAD+) activity"/>
    <property type="evidence" value="ECO:0007669"/>
    <property type="project" value="UniProtKB-EC"/>
</dbReference>
<feature type="binding site" evidence="7">
    <location>
        <begin position="130"/>
        <end position="132"/>
    </location>
    <ligand>
        <name>NAD(+)</name>
        <dbReference type="ChEBI" id="CHEBI:57540"/>
    </ligand>
</feature>
<dbReference type="Pfam" id="PF00056">
    <property type="entry name" value="Ldh_1_N"/>
    <property type="match status" value="1"/>
</dbReference>
<feature type="domain" description="Lactate/malate dehydrogenase N-terminal" evidence="10">
    <location>
        <begin position="8"/>
        <end position="152"/>
    </location>
</feature>
<feature type="binding site" evidence="7">
    <location>
        <position position="106"/>
    </location>
    <ligand>
        <name>NAD(+)</name>
        <dbReference type="ChEBI" id="CHEBI:57540"/>
    </ligand>
</feature>
<evidence type="ECO:0000256" key="3">
    <source>
        <dbReference type="ARBA" id="ARBA00023002"/>
    </source>
</evidence>
<evidence type="ECO:0000256" key="4">
    <source>
        <dbReference type="ARBA" id="ARBA00023027"/>
    </source>
</evidence>
<evidence type="ECO:0000259" key="11">
    <source>
        <dbReference type="Pfam" id="PF02866"/>
    </source>
</evidence>
<keyword evidence="3 8" id="KW-0560">Oxidoreductase</keyword>
<dbReference type="GO" id="GO:0006108">
    <property type="term" value="P:malate metabolic process"/>
    <property type="evidence" value="ECO:0007669"/>
    <property type="project" value="InterPro"/>
</dbReference>
<dbReference type="PROSITE" id="PS00068">
    <property type="entry name" value="MDH"/>
    <property type="match status" value="1"/>
</dbReference>
<evidence type="ECO:0000256" key="9">
    <source>
        <dbReference type="RuleBase" id="RU003405"/>
    </source>
</evidence>
<gene>
    <name evidence="12" type="primary">malate dehydrogenase</name>
</gene>
<dbReference type="AlphaFoldDB" id="A0A097IUQ4"/>
<dbReference type="Gene3D" id="3.90.110.10">
    <property type="entry name" value="Lactate dehydrogenase/glycoside hydrolase, family 4, C-terminal"/>
    <property type="match status" value="1"/>
</dbReference>
<dbReference type="EMBL" id="KM113503">
    <property type="protein sequence ID" value="AIT70195.1"/>
    <property type="molecule type" value="mRNA"/>
</dbReference>
<dbReference type="PANTHER" id="PTHR23382">
    <property type="entry name" value="MALATE DEHYDROGENASE"/>
    <property type="match status" value="1"/>
</dbReference>
<dbReference type="SMR" id="A0A097IUQ4"/>
<comment type="catalytic activity">
    <reaction evidence="9">
        <text>(S)-malate + NAD(+) = oxaloacetate + NADH + H(+)</text>
        <dbReference type="Rhea" id="RHEA:21432"/>
        <dbReference type="ChEBI" id="CHEBI:15378"/>
        <dbReference type="ChEBI" id="CHEBI:15589"/>
        <dbReference type="ChEBI" id="CHEBI:16452"/>
        <dbReference type="ChEBI" id="CHEBI:57540"/>
        <dbReference type="ChEBI" id="CHEBI:57945"/>
        <dbReference type="EC" id="1.1.1.37"/>
    </reaction>
</comment>
<evidence type="ECO:0000256" key="2">
    <source>
        <dbReference type="ARBA" id="ARBA00012995"/>
    </source>
</evidence>
<proteinExistence type="evidence at transcript level"/>
<dbReference type="Pfam" id="PF02866">
    <property type="entry name" value="Ldh_1_C"/>
    <property type="match status" value="1"/>
</dbReference>
<dbReference type="SUPFAM" id="SSF51735">
    <property type="entry name" value="NAD(P)-binding Rossmann-fold domains"/>
    <property type="match status" value="1"/>
</dbReference>
<dbReference type="InterPro" id="IPR001236">
    <property type="entry name" value="Lactate/malate_DH_N"/>
</dbReference>
<evidence type="ECO:0000256" key="5">
    <source>
        <dbReference type="PIRSR" id="PIRSR000102-1"/>
    </source>
</evidence>
<accession>A0A097IUQ4</accession>
<dbReference type="InterPro" id="IPR015955">
    <property type="entry name" value="Lactate_DH/Glyco_Ohase_4_C"/>
</dbReference>
<feature type="binding site" evidence="6">
    <location>
        <position position="163"/>
    </location>
    <ligand>
        <name>substrate</name>
    </ligand>
</feature>
<dbReference type="PIRSF" id="PIRSF000102">
    <property type="entry name" value="Lac_mal_DH"/>
    <property type="match status" value="1"/>
</dbReference>
<dbReference type="GO" id="GO:0006099">
    <property type="term" value="P:tricarboxylic acid cycle"/>
    <property type="evidence" value="ECO:0007669"/>
    <property type="project" value="UniProtKB-KW"/>
</dbReference>
<keyword evidence="4 7" id="KW-0520">NAD</keyword>
<dbReference type="InterPro" id="IPR010945">
    <property type="entry name" value="Malate_DH_type2"/>
</dbReference>
<dbReference type="InterPro" id="IPR036291">
    <property type="entry name" value="NAD(P)-bd_dom_sf"/>
</dbReference>
<dbReference type="Gene3D" id="3.40.50.720">
    <property type="entry name" value="NAD(P)-binding Rossmann-like Domain"/>
    <property type="match status" value="1"/>
</dbReference>
<feature type="binding site" evidence="6">
    <location>
        <position position="93"/>
    </location>
    <ligand>
        <name>substrate</name>
    </ligand>
</feature>
<evidence type="ECO:0000259" key="10">
    <source>
        <dbReference type="Pfam" id="PF00056"/>
    </source>
</evidence>
<feature type="binding site" evidence="6">
    <location>
        <position position="132"/>
    </location>
    <ligand>
        <name>substrate</name>
    </ligand>
</feature>
<evidence type="ECO:0000313" key="12">
    <source>
        <dbReference type="EMBL" id="AIT70195.1"/>
    </source>
</evidence>
<evidence type="ECO:0000256" key="6">
    <source>
        <dbReference type="PIRSR" id="PIRSR000102-2"/>
    </source>
</evidence>
<dbReference type="InterPro" id="IPR001557">
    <property type="entry name" value="L-lactate/malate_DH"/>
</dbReference>
<dbReference type="SUPFAM" id="SSF56327">
    <property type="entry name" value="LDH C-terminal domain-like"/>
    <property type="match status" value="1"/>
</dbReference>
<name>A0A097IUQ4_CHOCR</name>
<dbReference type="InterPro" id="IPR001252">
    <property type="entry name" value="Malate_DH_AS"/>
</dbReference>
<feature type="active site" description="Proton acceptor" evidence="5">
    <location>
        <position position="188"/>
    </location>
</feature>
<dbReference type="FunFam" id="3.90.110.10:FF:000002">
    <property type="entry name" value="Malate dehydrogenase"/>
    <property type="match status" value="1"/>
</dbReference>
<reference evidence="12" key="1">
    <citation type="journal article" date="2014" name="PLoS ONE">
        <title>Phylogeny of c4-photosynthesis enzymes based on algal transcriptomic and genomic data supports an archaeal/proteobacterial origin and multiple duplication for most c4-related genes.</title>
        <authorList>
            <person name="Chi S."/>
            <person name="Wu S."/>
            <person name="Yu J."/>
            <person name="Wang X."/>
            <person name="Tang X."/>
            <person name="Liu T."/>
        </authorList>
    </citation>
    <scope>NUCLEOTIDE SEQUENCE</scope>
    <source>
        <strain evidence="12">UGPM-2004069</strain>
    </source>
</reference>
<evidence type="ECO:0000256" key="8">
    <source>
        <dbReference type="RuleBase" id="RU003369"/>
    </source>
</evidence>
<dbReference type="EC" id="1.1.1.37" evidence="2 9"/>
<evidence type="ECO:0000256" key="7">
    <source>
        <dbReference type="PIRSR" id="PIRSR000102-3"/>
    </source>
</evidence>
<sequence length="327" mass="34955">MTVSPITVCVTGAAGQISYSLLSMLAAGNVFGPEQPVTLHLLEIPPALPALAGVVMELLDGAYPLLHSVTQTADPSIAFADADIAVLVGAFPRRAGMERKDLLQKNLPIFKRQAHALNEHASKHVKVVVVGNPANTNAMVLAAFAPDIPRANISALTRLDHNRTMAQVAARLDVPVQSVAGVCIWGNHSSTQYPDITRATVDNAPVFDKLGGFEIVARDFIPTIQKRGAEVIKARGFSSAMSAASAIADHLRSWVCGEDHIVSMAVPSDGSYGIKEGVFFSFPVRCMGDGVVEIVKGIEIDEFSKRYIDATAEELYAEREEALALLE</sequence>
<feature type="binding site" evidence="6">
    <location>
        <position position="99"/>
    </location>
    <ligand>
        <name>substrate</name>
    </ligand>
</feature>
<keyword evidence="9" id="KW-0816">Tricarboxylic acid cycle</keyword>
<evidence type="ECO:0000256" key="1">
    <source>
        <dbReference type="ARBA" id="ARBA00009613"/>
    </source>
</evidence>
<protein>
    <recommendedName>
        <fullName evidence="2 9">Malate dehydrogenase</fullName>
        <ecNumber evidence="2 9">1.1.1.37</ecNumber>
    </recommendedName>
</protein>
<dbReference type="InterPro" id="IPR022383">
    <property type="entry name" value="Lactate/malate_DH_C"/>
</dbReference>
<dbReference type="NCBIfam" id="TIGR01759">
    <property type="entry name" value="MalateDH-SF1"/>
    <property type="match status" value="1"/>
</dbReference>
<feature type="domain" description="Lactate/malate dehydrogenase C-terminal" evidence="11">
    <location>
        <begin position="157"/>
        <end position="324"/>
    </location>
</feature>